<comment type="similarity">
    <text evidence="1">Belongs to the MlaA family.</text>
</comment>
<organism evidence="5 6">
    <name type="scientific">Sphingopyxis bauzanensis</name>
    <dbReference type="NCBI Taxonomy" id="651663"/>
    <lineage>
        <taxon>Bacteria</taxon>
        <taxon>Pseudomonadati</taxon>
        <taxon>Pseudomonadota</taxon>
        <taxon>Alphaproteobacteria</taxon>
        <taxon>Sphingomonadales</taxon>
        <taxon>Sphingomonadaceae</taxon>
        <taxon>Sphingopyxis</taxon>
    </lineage>
</organism>
<reference evidence="5 6" key="1">
    <citation type="journal article" date="2010" name="Int. J. Syst. Evol. Microbiol.">
        <title>Sphingopyxis bauzanensis sp. nov., a psychrophilic bacterium isolated from soil.</title>
        <authorList>
            <person name="Zhang D.C."/>
            <person name="Liu H.C."/>
            <person name="Xin Y.H."/>
            <person name="Zhou Y.G."/>
            <person name="Schinner F."/>
            <person name="Margesin R."/>
        </authorList>
    </citation>
    <scope>NUCLEOTIDE SEQUENCE [LARGE SCALE GENOMIC DNA]</scope>
    <source>
        <strain evidence="5 6">DSM 22271</strain>
    </source>
</reference>
<feature type="chain" id="PRO_5012851683" evidence="4">
    <location>
        <begin position="23"/>
        <end position="338"/>
    </location>
</feature>
<dbReference type="PANTHER" id="PTHR30035">
    <property type="entry name" value="LIPOPROTEIN VACJ-RELATED"/>
    <property type="match status" value="1"/>
</dbReference>
<protein>
    <submittedName>
        <fullName evidence="5">ABC transporter</fullName>
    </submittedName>
</protein>
<accession>A0A246JSM9</accession>
<dbReference type="AlphaFoldDB" id="A0A246JSM9"/>
<dbReference type="OrthoDB" id="9785326at2"/>
<dbReference type="Pfam" id="PF04333">
    <property type="entry name" value="MlaA"/>
    <property type="match status" value="1"/>
</dbReference>
<proteinExistence type="inferred from homology"/>
<dbReference type="RefSeq" id="WP_088441655.1">
    <property type="nucleotide sequence ID" value="NZ_BMMC01000002.1"/>
</dbReference>
<dbReference type="PANTHER" id="PTHR30035:SF3">
    <property type="entry name" value="INTERMEMBRANE PHOSPHOLIPID TRANSPORT SYSTEM LIPOPROTEIN MLAA"/>
    <property type="match status" value="1"/>
</dbReference>
<evidence type="ECO:0000256" key="2">
    <source>
        <dbReference type="ARBA" id="ARBA00022729"/>
    </source>
</evidence>
<feature type="region of interest" description="Disordered" evidence="3">
    <location>
        <begin position="17"/>
        <end position="86"/>
    </location>
</feature>
<dbReference type="Proteomes" id="UP000197361">
    <property type="component" value="Unassembled WGS sequence"/>
</dbReference>
<sequence length="338" mass="35973">MSISAVAALLLLSEAPPVPTNAAPEIPAETTAQPYAGDVLPPKVVPTIGTAPSPAPVTPEPSSGEQPTPAPGSPNEIVVTARGDAPPGDPLQAVNIESYRAVQAIDQALVGPIAMGYQSIVPEPVRDGVGNALRNLTEPVNFLNYLLQFKIGKAAETLGRFAINSTFGVGGLFDVAKKKPFNLPYRRNGFANTLGFYGVEPGPFFYLPLFGATTLRDMAGNGLDMLVLPTAIGKPFNRTAYAAPTTVIRALNDRIERDAEIERLQQISLDPYVETRTLYLEMRQREIDALKGRIPDVIAAPPVEPAVRQADTLPDQETPIVEAPADIETPPAGDMPPL</sequence>
<dbReference type="GO" id="GO:0016020">
    <property type="term" value="C:membrane"/>
    <property type="evidence" value="ECO:0007669"/>
    <property type="project" value="InterPro"/>
</dbReference>
<evidence type="ECO:0000256" key="3">
    <source>
        <dbReference type="SAM" id="MobiDB-lite"/>
    </source>
</evidence>
<feature type="region of interest" description="Disordered" evidence="3">
    <location>
        <begin position="310"/>
        <end position="338"/>
    </location>
</feature>
<evidence type="ECO:0000256" key="1">
    <source>
        <dbReference type="ARBA" id="ARBA00010634"/>
    </source>
</evidence>
<evidence type="ECO:0000313" key="6">
    <source>
        <dbReference type="Proteomes" id="UP000197361"/>
    </source>
</evidence>
<evidence type="ECO:0000313" key="5">
    <source>
        <dbReference type="EMBL" id="OWQ95532.1"/>
    </source>
</evidence>
<comment type="caution">
    <text evidence="5">The sequence shown here is derived from an EMBL/GenBank/DDBJ whole genome shotgun (WGS) entry which is preliminary data.</text>
</comment>
<feature type="signal peptide" evidence="4">
    <location>
        <begin position="1"/>
        <end position="22"/>
    </location>
</feature>
<keyword evidence="2 4" id="KW-0732">Signal</keyword>
<name>A0A246JSM9_9SPHN</name>
<evidence type="ECO:0000256" key="4">
    <source>
        <dbReference type="SAM" id="SignalP"/>
    </source>
</evidence>
<dbReference type="EMBL" id="NISK01000003">
    <property type="protein sequence ID" value="OWQ95532.1"/>
    <property type="molecule type" value="Genomic_DNA"/>
</dbReference>
<keyword evidence="6" id="KW-1185">Reference proteome</keyword>
<gene>
    <name evidence="5" type="ORF">CDQ92_12010</name>
</gene>
<dbReference type="PRINTS" id="PR01805">
    <property type="entry name" value="VACJLIPOPROT"/>
</dbReference>
<dbReference type="GO" id="GO:0120010">
    <property type="term" value="P:intermembrane phospholipid transfer"/>
    <property type="evidence" value="ECO:0007669"/>
    <property type="project" value="TreeGrafter"/>
</dbReference>
<dbReference type="InterPro" id="IPR007428">
    <property type="entry name" value="MlaA"/>
</dbReference>